<proteinExistence type="predicted"/>
<dbReference type="STRING" id="1210090.GCA_001613185_06791"/>
<evidence type="ECO:0000313" key="3">
    <source>
        <dbReference type="Proteomes" id="UP000252586"/>
    </source>
</evidence>
<sequence length="193" mass="20033">MGKVAFDISVSLDGYIAGPGRTADAPMGQGGDQLHNWMGSEDGQALLGRMVVGLGAVIAGRRTYDDSVHWWGADGPSGPARRPTFVVTHAAPADSPENGVYRFVTGGINAALDQARDTAGDHTVCVMGGAHLIQQFLAAGLVDEVSLHVVPVLLGAGTRLFDGVPAAQLPLEPLEVINTPTALHIRYGVVTST</sequence>
<name>A0A366DE81_9NOCA</name>
<dbReference type="InterPro" id="IPR024072">
    <property type="entry name" value="DHFR-like_dom_sf"/>
</dbReference>
<protein>
    <submittedName>
        <fullName evidence="2">Dihydrofolate reductase</fullName>
    </submittedName>
</protein>
<organism evidence="2 3">
    <name type="scientific">Nocardia puris</name>
    <dbReference type="NCBI Taxonomy" id="208602"/>
    <lineage>
        <taxon>Bacteria</taxon>
        <taxon>Bacillati</taxon>
        <taxon>Actinomycetota</taxon>
        <taxon>Actinomycetes</taxon>
        <taxon>Mycobacteriales</taxon>
        <taxon>Nocardiaceae</taxon>
        <taxon>Nocardia</taxon>
    </lineage>
</organism>
<dbReference type="PANTHER" id="PTHR38011:SF12">
    <property type="entry name" value="BIFUNCTIONAL DEAMINASE-REDUCTASE DOMAIN PROTEIN"/>
    <property type="match status" value="1"/>
</dbReference>
<dbReference type="GO" id="GO:0008703">
    <property type="term" value="F:5-amino-6-(5-phosphoribosylamino)uracil reductase activity"/>
    <property type="evidence" value="ECO:0007669"/>
    <property type="project" value="InterPro"/>
</dbReference>
<dbReference type="InterPro" id="IPR002734">
    <property type="entry name" value="RibDG_C"/>
</dbReference>
<evidence type="ECO:0000313" key="2">
    <source>
        <dbReference type="EMBL" id="RBO88306.1"/>
    </source>
</evidence>
<reference evidence="2 3" key="1">
    <citation type="submission" date="2018-06" db="EMBL/GenBank/DDBJ databases">
        <title>Genomic Encyclopedia of Type Strains, Phase IV (KMG-IV): sequencing the most valuable type-strain genomes for metagenomic binning, comparative biology and taxonomic classification.</title>
        <authorList>
            <person name="Goeker M."/>
        </authorList>
    </citation>
    <scope>NUCLEOTIDE SEQUENCE [LARGE SCALE GENOMIC DNA]</scope>
    <source>
        <strain evidence="2 3">DSM 44599</strain>
    </source>
</reference>
<dbReference type="OrthoDB" id="2313602at2"/>
<dbReference type="PANTHER" id="PTHR38011">
    <property type="entry name" value="DIHYDROFOLATE REDUCTASE FAMILY PROTEIN (AFU_ORTHOLOGUE AFUA_8G06820)"/>
    <property type="match status" value="1"/>
</dbReference>
<dbReference type="InterPro" id="IPR050765">
    <property type="entry name" value="Riboflavin_Biosynth_HTPR"/>
</dbReference>
<dbReference type="GO" id="GO:0009231">
    <property type="term" value="P:riboflavin biosynthetic process"/>
    <property type="evidence" value="ECO:0007669"/>
    <property type="project" value="InterPro"/>
</dbReference>
<dbReference type="Pfam" id="PF01872">
    <property type="entry name" value="RibD_C"/>
    <property type="match status" value="1"/>
</dbReference>
<dbReference type="Proteomes" id="UP000252586">
    <property type="component" value="Unassembled WGS sequence"/>
</dbReference>
<comment type="caution">
    <text evidence="2">The sequence shown here is derived from an EMBL/GenBank/DDBJ whole genome shotgun (WGS) entry which is preliminary data.</text>
</comment>
<evidence type="ECO:0000259" key="1">
    <source>
        <dbReference type="Pfam" id="PF01872"/>
    </source>
</evidence>
<dbReference type="RefSeq" id="WP_067514343.1">
    <property type="nucleotide sequence ID" value="NZ_QNRE01000009.1"/>
</dbReference>
<dbReference type="Gene3D" id="3.40.430.10">
    <property type="entry name" value="Dihydrofolate Reductase, subunit A"/>
    <property type="match status" value="1"/>
</dbReference>
<dbReference type="AlphaFoldDB" id="A0A366DE81"/>
<dbReference type="EMBL" id="QNRE01000009">
    <property type="protein sequence ID" value="RBO88306.1"/>
    <property type="molecule type" value="Genomic_DNA"/>
</dbReference>
<keyword evidence="3" id="KW-1185">Reference proteome</keyword>
<feature type="domain" description="Bacterial bifunctional deaminase-reductase C-terminal" evidence="1">
    <location>
        <begin position="3"/>
        <end position="178"/>
    </location>
</feature>
<accession>A0A366DE81</accession>
<gene>
    <name evidence="2" type="ORF">DFR74_10973</name>
</gene>
<dbReference type="SUPFAM" id="SSF53597">
    <property type="entry name" value="Dihydrofolate reductase-like"/>
    <property type="match status" value="1"/>
</dbReference>